<feature type="transmembrane region" description="Helical" evidence="1">
    <location>
        <begin position="69"/>
        <end position="89"/>
    </location>
</feature>
<feature type="transmembrane region" description="Helical" evidence="1">
    <location>
        <begin position="140"/>
        <end position="158"/>
    </location>
</feature>
<dbReference type="RefSeq" id="WP_099031019.1">
    <property type="nucleotide sequence ID" value="NZ_NKHF01000208.1"/>
</dbReference>
<organism evidence="2 3">
    <name type="scientific">Pseudoalteromonas piscicida</name>
    <dbReference type="NCBI Taxonomy" id="43662"/>
    <lineage>
        <taxon>Bacteria</taxon>
        <taxon>Pseudomonadati</taxon>
        <taxon>Pseudomonadota</taxon>
        <taxon>Gammaproteobacteria</taxon>
        <taxon>Alteromonadales</taxon>
        <taxon>Pseudoalteromonadaceae</taxon>
        <taxon>Pseudoalteromonas</taxon>
    </lineage>
</organism>
<dbReference type="OrthoDB" id="6293117at2"/>
<keyword evidence="1" id="KW-1133">Transmembrane helix</keyword>
<evidence type="ECO:0000313" key="2">
    <source>
        <dbReference type="EMBL" id="PCK29515.1"/>
    </source>
</evidence>
<feature type="transmembrane region" description="Helical" evidence="1">
    <location>
        <begin position="101"/>
        <end position="120"/>
    </location>
</feature>
<accession>A0A2A5JJ85</accession>
<dbReference type="EMBL" id="NKHF01000208">
    <property type="protein sequence ID" value="PCK29515.1"/>
    <property type="molecule type" value="Genomic_DNA"/>
</dbReference>
<protein>
    <submittedName>
        <fullName evidence="2">Uncharacterized protein</fullName>
    </submittedName>
</protein>
<name>A0A2A5JJ85_PSEO7</name>
<comment type="caution">
    <text evidence="2">The sequence shown here is derived from an EMBL/GenBank/DDBJ whole genome shotgun (WGS) entry which is preliminary data.</text>
</comment>
<proteinExistence type="predicted"/>
<dbReference type="Proteomes" id="UP000228621">
    <property type="component" value="Unassembled WGS sequence"/>
</dbReference>
<keyword evidence="3" id="KW-1185">Reference proteome</keyword>
<reference evidence="3" key="1">
    <citation type="journal article" date="2019" name="Genome Announc.">
        <title>Draft Genome Sequence of Pseudoalteromonas piscicida Strain 36Y ROTHPW, an Hypersaline Seawater Isolate from the South Coast of Sonora, Mexico.</title>
        <authorList>
            <person name="Sanchez-Diaz R."/>
            <person name="Molina-Garza Z.J."/>
            <person name="Cruz-Suarez L.E."/>
            <person name="Selvin J."/>
            <person name="Kiran G.S."/>
            <person name="Ibarra-Gamez J.C."/>
            <person name="Gomez-Gil B."/>
            <person name="Galaviz-Silva L."/>
        </authorList>
    </citation>
    <scope>NUCLEOTIDE SEQUENCE [LARGE SCALE GENOMIC DNA]</scope>
    <source>
        <strain evidence="3">36Y_RITHPW</strain>
    </source>
</reference>
<evidence type="ECO:0000313" key="3">
    <source>
        <dbReference type="Proteomes" id="UP000228621"/>
    </source>
</evidence>
<dbReference type="AlphaFoldDB" id="A0A2A5JJ85"/>
<evidence type="ECO:0000256" key="1">
    <source>
        <dbReference type="SAM" id="Phobius"/>
    </source>
</evidence>
<keyword evidence="1" id="KW-0472">Membrane</keyword>
<keyword evidence="1" id="KW-0812">Transmembrane</keyword>
<gene>
    <name evidence="2" type="ORF">CEX98_22570</name>
</gene>
<feature type="transmembrane region" description="Helical" evidence="1">
    <location>
        <begin position="12"/>
        <end position="30"/>
    </location>
</feature>
<sequence>MLAGYSELLNQLNSWLWLVSISLPFVVLFMGKGSQSYFIVAAVWCTAQLFNLQFEEKLWAIATEPGNLFYWFGSWATIDVLCIALIIFCHKSLKIKIDFEAFSISICLAMLAILQILTYLDGVVWQTYLLGEAYTLGVNTGNLANSLILAVPIVCKAIESFNLKRGTT</sequence>